<organism evidence="2 3">
    <name type="scientific">Phaseolus angularis</name>
    <name type="common">Azuki bean</name>
    <name type="synonym">Vigna angularis</name>
    <dbReference type="NCBI Taxonomy" id="3914"/>
    <lineage>
        <taxon>Eukaryota</taxon>
        <taxon>Viridiplantae</taxon>
        <taxon>Streptophyta</taxon>
        <taxon>Embryophyta</taxon>
        <taxon>Tracheophyta</taxon>
        <taxon>Spermatophyta</taxon>
        <taxon>Magnoliopsida</taxon>
        <taxon>eudicotyledons</taxon>
        <taxon>Gunneridae</taxon>
        <taxon>Pentapetalae</taxon>
        <taxon>rosids</taxon>
        <taxon>fabids</taxon>
        <taxon>Fabales</taxon>
        <taxon>Fabaceae</taxon>
        <taxon>Papilionoideae</taxon>
        <taxon>50 kb inversion clade</taxon>
        <taxon>NPAAA clade</taxon>
        <taxon>indigoferoid/millettioid clade</taxon>
        <taxon>Phaseoleae</taxon>
        <taxon>Vigna</taxon>
    </lineage>
</organism>
<sequence>MPETEPDSKEDTDPTNDSHYHGKDQSEAGSHRTANRPVPAGRARALHLFTATVMEEQIPERAFPVVEKYDGSGDPEEHLRSFGGSEATTRAELNFRAREEGR</sequence>
<feature type="region of interest" description="Disordered" evidence="1">
    <location>
        <begin position="1"/>
        <end position="43"/>
    </location>
</feature>
<comment type="caution">
    <text evidence="2">The sequence shown here is derived from an EMBL/GenBank/DDBJ whole genome shotgun (WGS) entry which is preliminary data.</text>
</comment>
<proteinExistence type="predicted"/>
<gene>
    <name evidence="2" type="ORF">HKW66_Vig0242560</name>
</gene>
<accession>A0A8T0JMC4</accession>
<dbReference type="EMBL" id="JABFOF010000010">
    <property type="protein sequence ID" value="KAG2376626.1"/>
    <property type="molecule type" value="Genomic_DNA"/>
</dbReference>
<evidence type="ECO:0000313" key="2">
    <source>
        <dbReference type="EMBL" id="KAG2376626.1"/>
    </source>
</evidence>
<evidence type="ECO:0000313" key="3">
    <source>
        <dbReference type="Proteomes" id="UP000743370"/>
    </source>
</evidence>
<protein>
    <submittedName>
        <fullName evidence="2">Uncharacterized protein</fullName>
    </submittedName>
</protein>
<evidence type="ECO:0000256" key="1">
    <source>
        <dbReference type="SAM" id="MobiDB-lite"/>
    </source>
</evidence>
<reference evidence="2 3" key="1">
    <citation type="submission" date="2020-05" db="EMBL/GenBank/DDBJ databases">
        <title>Vigna angularis (adzuki bean) Var. LongXiaoDou No. 4 denovo assembly.</title>
        <authorList>
            <person name="Xiang H."/>
        </authorList>
    </citation>
    <scope>NUCLEOTIDE SEQUENCE [LARGE SCALE GENOMIC DNA]</scope>
    <source>
        <tissue evidence="2">Leaf</tissue>
    </source>
</reference>
<name>A0A8T0JMC4_PHAAN</name>
<feature type="compositionally biased region" description="Basic and acidic residues" evidence="1">
    <location>
        <begin position="93"/>
        <end position="102"/>
    </location>
</feature>
<feature type="region of interest" description="Disordered" evidence="1">
    <location>
        <begin position="68"/>
        <end position="102"/>
    </location>
</feature>
<feature type="compositionally biased region" description="Basic and acidic residues" evidence="1">
    <location>
        <begin position="68"/>
        <end position="80"/>
    </location>
</feature>
<feature type="compositionally biased region" description="Basic and acidic residues" evidence="1">
    <location>
        <begin position="1"/>
        <end position="30"/>
    </location>
</feature>
<dbReference type="Proteomes" id="UP000743370">
    <property type="component" value="Unassembled WGS sequence"/>
</dbReference>
<dbReference type="AlphaFoldDB" id="A0A8T0JMC4"/>